<evidence type="ECO:0000259" key="4">
    <source>
        <dbReference type="Pfam" id="PF02563"/>
    </source>
</evidence>
<dbReference type="STRING" id="651661.SAMN05660293_00610"/>
<feature type="domain" description="Polysaccharide export protein N-terminal" evidence="4">
    <location>
        <begin position="51"/>
        <end position="148"/>
    </location>
</feature>
<sequence>MNTRPQLLKLICLYCAGLLLVCSFDSCVSPQKIVYFQGDSLRYSSGEVGQAYTPTIQKGDMLSIIVGSLSSEANEIFNAANQRSSSSMSYGSSGAPSVQPFGYLVRNDGCVELPMIGKITVEGLETEAAADLVRKKLNRYLKEPSVIIHNLNFKVSVLGEVNRPAVYNIPNEKITLPEVLSLAGDLTIYGRRENIMIIREENGKREYVRVDLTSRDIFTSPFYYMHKNDLVYIEPTKAKMSANNRGFQIVPIVLGVVTALSVVLFRFI</sequence>
<dbReference type="Proteomes" id="UP000190897">
    <property type="component" value="Unassembled WGS sequence"/>
</dbReference>
<gene>
    <name evidence="6" type="ORF">SAMN05660293_00610</name>
</gene>
<keyword evidence="2" id="KW-1133">Transmembrane helix</keyword>
<feature type="signal peptide" evidence="3">
    <location>
        <begin position="1"/>
        <end position="28"/>
    </location>
</feature>
<keyword evidence="2" id="KW-0812">Transmembrane</keyword>
<dbReference type="RefSeq" id="WP_082213174.1">
    <property type="nucleotide sequence ID" value="NZ_FUZA01000001.1"/>
</dbReference>
<evidence type="ECO:0000259" key="5">
    <source>
        <dbReference type="Pfam" id="PF10531"/>
    </source>
</evidence>
<dbReference type="InterPro" id="IPR049712">
    <property type="entry name" value="Poly_export"/>
</dbReference>
<evidence type="ECO:0000313" key="7">
    <source>
        <dbReference type="Proteomes" id="UP000190897"/>
    </source>
</evidence>
<reference evidence="7" key="1">
    <citation type="submission" date="2017-02" db="EMBL/GenBank/DDBJ databases">
        <authorList>
            <person name="Varghese N."/>
            <person name="Submissions S."/>
        </authorList>
    </citation>
    <scope>NUCLEOTIDE SEQUENCE [LARGE SCALE GENOMIC DNA]</scope>
    <source>
        <strain evidence="7">DSM 22270</strain>
    </source>
</reference>
<dbReference type="Pfam" id="PF02563">
    <property type="entry name" value="Poly_export"/>
    <property type="match status" value="1"/>
</dbReference>
<accession>A0A1T5BUY8</accession>
<feature type="transmembrane region" description="Helical" evidence="2">
    <location>
        <begin position="246"/>
        <end position="267"/>
    </location>
</feature>
<organism evidence="6 7">
    <name type="scientific">Dyadobacter psychrophilus</name>
    <dbReference type="NCBI Taxonomy" id="651661"/>
    <lineage>
        <taxon>Bacteria</taxon>
        <taxon>Pseudomonadati</taxon>
        <taxon>Bacteroidota</taxon>
        <taxon>Cytophagia</taxon>
        <taxon>Cytophagales</taxon>
        <taxon>Spirosomataceae</taxon>
        <taxon>Dyadobacter</taxon>
    </lineage>
</organism>
<keyword evidence="2" id="KW-0472">Membrane</keyword>
<dbReference type="Pfam" id="PF10531">
    <property type="entry name" value="SLBB"/>
    <property type="match status" value="1"/>
</dbReference>
<dbReference type="PANTHER" id="PTHR33619">
    <property type="entry name" value="POLYSACCHARIDE EXPORT PROTEIN GFCE-RELATED"/>
    <property type="match status" value="1"/>
</dbReference>
<evidence type="ECO:0000256" key="3">
    <source>
        <dbReference type="SAM" id="SignalP"/>
    </source>
</evidence>
<protein>
    <submittedName>
        <fullName evidence="6">Polysaccharide export outer membrane protein</fullName>
    </submittedName>
</protein>
<keyword evidence="7" id="KW-1185">Reference proteome</keyword>
<evidence type="ECO:0000256" key="2">
    <source>
        <dbReference type="SAM" id="Phobius"/>
    </source>
</evidence>
<feature type="chain" id="PRO_5012142953" evidence="3">
    <location>
        <begin position="29"/>
        <end position="268"/>
    </location>
</feature>
<evidence type="ECO:0000256" key="1">
    <source>
        <dbReference type="ARBA" id="ARBA00022729"/>
    </source>
</evidence>
<dbReference type="PANTHER" id="PTHR33619:SF3">
    <property type="entry name" value="POLYSACCHARIDE EXPORT PROTEIN GFCE-RELATED"/>
    <property type="match status" value="1"/>
</dbReference>
<evidence type="ECO:0000313" key="6">
    <source>
        <dbReference type="EMBL" id="SKB50680.1"/>
    </source>
</evidence>
<proteinExistence type="predicted"/>
<dbReference type="AlphaFoldDB" id="A0A1T5BUY8"/>
<name>A0A1T5BUY8_9BACT</name>
<feature type="domain" description="Soluble ligand binding" evidence="5">
    <location>
        <begin position="154"/>
        <end position="208"/>
    </location>
</feature>
<keyword evidence="1 3" id="KW-0732">Signal</keyword>
<dbReference type="EMBL" id="FUZA01000001">
    <property type="protein sequence ID" value="SKB50680.1"/>
    <property type="molecule type" value="Genomic_DNA"/>
</dbReference>
<dbReference type="GO" id="GO:0015159">
    <property type="term" value="F:polysaccharide transmembrane transporter activity"/>
    <property type="evidence" value="ECO:0007669"/>
    <property type="project" value="InterPro"/>
</dbReference>
<dbReference type="InterPro" id="IPR019554">
    <property type="entry name" value="Soluble_ligand-bd"/>
</dbReference>
<dbReference type="InterPro" id="IPR003715">
    <property type="entry name" value="Poly_export_N"/>
</dbReference>
<dbReference type="OrthoDB" id="662756at2"/>
<dbReference type="Gene3D" id="3.10.560.10">
    <property type="entry name" value="Outer membrane lipoprotein wza domain like"/>
    <property type="match status" value="1"/>
</dbReference>